<organism evidence="2">
    <name type="scientific">mine drainage metagenome</name>
    <dbReference type="NCBI Taxonomy" id="410659"/>
    <lineage>
        <taxon>unclassified sequences</taxon>
        <taxon>metagenomes</taxon>
        <taxon>ecological metagenomes</taxon>
    </lineage>
</organism>
<protein>
    <submittedName>
        <fullName evidence="2">NADH dehydrogenase I, D subunit</fullName>
    </submittedName>
</protein>
<proteinExistence type="predicted"/>
<evidence type="ECO:0000313" key="2">
    <source>
        <dbReference type="EMBL" id="EQD45810.1"/>
    </source>
</evidence>
<dbReference type="Gene3D" id="1.10.645.10">
    <property type="entry name" value="Cytochrome-c3 Hydrogenase, chain B"/>
    <property type="match status" value="1"/>
</dbReference>
<dbReference type="InterPro" id="IPR029014">
    <property type="entry name" value="NiFe-Hase_large"/>
</dbReference>
<dbReference type="GO" id="GO:0048038">
    <property type="term" value="F:quinone binding"/>
    <property type="evidence" value="ECO:0007669"/>
    <property type="project" value="InterPro"/>
</dbReference>
<dbReference type="AlphaFoldDB" id="T1AUS5"/>
<dbReference type="PANTHER" id="PTHR11993:SF10">
    <property type="entry name" value="NADH DEHYDROGENASE [UBIQUINONE] IRON-SULFUR PROTEIN 2, MITOCHONDRIAL"/>
    <property type="match status" value="1"/>
</dbReference>
<accession>T1AUS5</accession>
<dbReference type="EMBL" id="AUZZ01006598">
    <property type="protein sequence ID" value="EQD45810.1"/>
    <property type="molecule type" value="Genomic_DNA"/>
</dbReference>
<dbReference type="InterPro" id="IPR022885">
    <property type="entry name" value="NDH1_su_D/H"/>
</dbReference>
<dbReference type="Pfam" id="PF00346">
    <property type="entry name" value="Complex1_49kDa"/>
    <property type="match status" value="1"/>
</dbReference>
<dbReference type="InterPro" id="IPR001135">
    <property type="entry name" value="NADH_Q_OxRdtase_suD"/>
</dbReference>
<name>T1AUS5_9ZZZZ</name>
<dbReference type="PANTHER" id="PTHR11993">
    <property type="entry name" value="NADH-UBIQUINONE OXIDOREDUCTASE 49 KDA SUBUNIT"/>
    <property type="match status" value="1"/>
</dbReference>
<feature type="domain" description="NADH-quinone oxidoreductase subunit D" evidence="1">
    <location>
        <begin position="2"/>
        <end position="212"/>
    </location>
</feature>
<sequence>KVLDWLIERFKEYDQLCMGSDIFLRRCDGLGVLSAQDCIDYGVTGPMLRSAGIVRDLRKDRPYSVYGRVDFDVARASSADVTGRYLVRMEEMRQSVRILRQVLDWLDHNPGPVMAENLPRWLGAPYAPIGREGYLLKRAYPKGVGFAAIEEPHGEAAVYVVNEGGEHPYRVKFRSPVYVNLSAARKYLVGYHVADIPPIMGSVDVCVGESDR</sequence>
<evidence type="ECO:0000259" key="1">
    <source>
        <dbReference type="Pfam" id="PF00346"/>
    </source>
</evidence>
<dbReference type="SUPFAM" id="SSF56762">
    <property type="entry name" value="HydB/Nqo4-like"/>
    <property type="match status" value="1"/>
</dbReference>
<reference evidence="2" key="1">
    <citation type="submission" date="2013-08" db="EMBL/GenBank/DDBJ databases">
        <authorList>
            <person name="Mendez C."/>
            <person name="Richter M."/>
            <person name="Ferrer M."/>
            <person name="Sanchez J."/>
        </authorList>
    </citation>
    <scope>NUCLEOTIDE SEQUENCE</scope>
</reference>
<comment type="caution">
    <text evidence="2">The sequence shown here is derived from an EMBL/GenBank/DDBJ whole genome shotgun (WGS) entry which is preliminary data.</text>
</comment>
<reference evidence="2" key="2">
    <citation type="journal article" date="2014" name="ISME J.">
        <title>Microbial stratification in low pH oxic and suboxic macroscopic growths along an acid mine drainage.</title>
        <authorList>
            <person name="Mendez-Garcia C."/>
            <person name="Mesa V."/>
            <person name="Sprenger R.R."/>
            <person name="Richter M."/>
            <person name="Diez M.S."/>
            <person name="Solano J."/>
            <person name="Bargiela R."/>
            <person name="Golyshina O.V."/>
            <person name="Manteca A."/>
            <person name="Ramos J.L."/>
            <person name="Gallego J.R."/>
            <person name="Llorente I."/>
            <person name="Martins Dos Santos V.A."/>
            <person name="Jensen O.N."/>
            <person name="Pelaez A.I."/>
            <person name="Sanchez J."/>
            <person name="Ferrer M."/>
        </authorList>
    </citation>
    <scope>NUCLEOTIDE SEQUENCE</scope>
</reference>
<dbReference type="GO" id="GO:0051287">
    <property type="term" value="F:NAD binding"/>
    <property type="evidence" value="ECO:0007669"/>
    <property type="project" value="InterPro"/>
</dbReference>
<feature type="non-terminal residue" evidence="2">
    <location>
        <position position="1"/>
    </location>
</feature>
<gene>
    <name evidence="2" type="ORF">B2A_09133</name>
</gene>
<dbReference type="GO" id="GO:0016651">
    <property type="term" value="F:oxidoreductase activity, acting on NAD(P)H"/>
    <property type="evidence" value="ECO:0007669"/>
    <property type="project" value="InterPro"/>
</dbReference>